<feature type="compositionally biased region" description="Polar residues" evidence="1">
    <location>
        <begin position="508"/>
        <end position="521"/>
    </location>
</feature>
<sequence>MRHLYKLSVSRQIQLSLFALVLIIAGCAMQEKTGFNRVMQNVTAKYNILFNAREILAQKQEAYELSYIDAYDNILSVYQDTITHGTATDKELDAALVRANTIISEKDQSKYIGDANLVLGKASHLYGRYFNAVEYFKYVTLAFKGKKEKDVVQEARVWMARSLLYLNMVPQAKTAIDSAMANVNPKKKITADVYATATQFYINTQEYAQAEANCKLAVQYANTRNQTLRWTFILAQLQELNNNPKDAYLNYSKVVKSNASFEMAFNADLNRIRIEDAQASRNISRMERLRRLLRDDKNEEFKDQIYYQMALMQLAENDLDNAVKNLQLSIRNTVQNQNQKGLSYLRLAELNFKNRGDYITAKMYYDSTLTYLSHNYPNYIQIKKKSENLQVLADRLQVIGREDTLQSLAKLSDSTRTTRIEEFTKEHVAALKKAAAADPSSDPFNPGANRAAPQPVLAQGGKSNFYFDNARSVSQGINDFRRVWGNRKLEDNWRRSQRAGGDVGAPPTNGTNTAQVSQPPGNSADEIEANNYRQKLIAELPLTTQQLEVSNIKVYNAYTDIANFYRDILADKREAILAYETLLTRYPNDPNKAAVYYNLYRLYSDIDPVKSQRYKDLLLGTFPTSLYARVILDPDYSKKLEDKDAELNGLYDQVYDKYINRKYTAVMASADSMLSVYPENKLSAQLLYLRAIANGHQVKYDPFRADLQNIATKYPNDLLITPLIAQHMIYLDANQDKMRLQEFALIDSDPTSKQFIPAPVVQQQPAITQQPLPTPAVQKPVLTPPPVTKPPAEKPKQEAIAAKPAAKDSLTKVAAKPVVTPPVKKDSIKKDAVVKNVPSSVIKTDSVKKEEVANVIAPPVTNQDTVQQNPIVTAIPPPAVNKPTVVTPPVVAPPVVNSIYSLKDSTNYYFVVNVATGTANLASSRFGVGQYNRANYTNLDISHQLKNAGGDNQLIYVGRFTSLNTVKNYARAIIPLMSDIMKVPANKYSFFIITKENLDKLADKKTLDQYVEFYQNNY</sequence>
<proteinExistence type="predicted"/>
<evidence type="ECO:0008006" key="4">
    <source>
        <dbReference type="Google" id="ProtNLM"/>
    </source>
</evidence>
<evidence type="ECO:0000256" key="1">
    <source>
        <dbReference type="SAM" id="MobiDB-lite"/>
    </source>
</evidence>
<feature type="region of interest" description="Disordered" evidence="1">
    <location>
        <begin position="494"/>
        <end position="524"/>
    </location>
</feature>
<dbReference type="InterPro" id="IPR011990">
    <property type="entry name" value="TPR-like_helical_dom_sf"/>
</dbReference>
<organism evidence="2 3">
    <name type="scientific">Mucilaginibacter myungsuensis</name>
    <dbReference type="NCBI Taxonomy" id="649104"/>
    <lineage>
        <taxon>Bacteria</taxon>
        <taxon>Pseudomonadati</taxon>
        <taxon>Bacteroidota</taxon>
        <taxon>Sphingobacteriia</taxon>
        <taxon>Sphingobacteriales</taxon>
        <taxon>Sphingobacteriaceae</taxon>
        <taxon>Mucilaginibacter</taxon>
    </lineage>
</organism>
<evidence type="ECO:0000313" key="2">
    <source>
        <dbReference type="EMBL" id="MBE9663964.1"/>
    </source>
</evidence>
<keyword evidence="3" id="KW-1185">Reference proteome</keyword>
<dbReference type="AlphaFoldDB" id="A0A929PYA1"/>
<dbReference type="Gene3D" id="1.25.40.10">
    <property type="entry name" value="Tetratricopeptide repeat domain"/>
    <property type="match status" value="1"/>
</dbReference>
<dbReference type="EMBL" id="JADFFL010000008">
    <property type="protein sequence ID" value="MBE9663964.1"/>
    <property type="molecule type" value="Genomic_DNA"/>
</dbReference>
<reference evidence="2" key="1">
    <citation type="submission" date="2020-10" db="EMBL/GenBank/DDBJ databases">
        <title>Mucilaginibacter mali sp. nov., isolated from rhizosphere soil of apple orchard.</title>
        <authorList>
            <person name="Lee J.-S."/>
            <person name="Kim H.S."/>
            <person name="Kim J.-S."/>
        </authorList>
    </citation>
    <scope>NUCLEOTIDE SEQUENCE</scope>
    <source>
        <strain evidence="2">KCTC 22746</strain>
    </source>
</reference>
<accession>A0A929PYA1</accession>
<name>A0A929PYA1_9SPHI</name>
<feature type="region of interest" description="Disordered" evidence="1">
    <location>
        <begin position="437"/>
        <end position="456"/>
    </location>
</feature>
<dbReference type="Proteomes" id="UP000622475">
    <property type="component" value="Unassembled WGS sequence"/>
</dbReference>
<comment type="caution">
    <text evidence="2">The sequence shown here is derived from an EMBL/GenBank/DDBJ whole genome shotgun (WGS) entry which is preliminary data.</text>
</comment>
<gene>
    <name evidence="2" type="ORF">IRJ16_18925</name>
</gene>
<dbReference type="RefSeq" id="WP_194113212.1">
    <property type="nucleotide sequence ID" value="NZ_JADFFL010000008.1"/>
</dbReference>
<dbReference type="PROSITE" id="PS51257">
    <property type="entry name" value="PROKAR_LIPOPROTEIN"/>
    <property type="match status" value="1"/>
</dbReference>
<evidence type="ECO:0000313" key="3">
    <source>
        <dbReference type="Proteomes" id="UP000622475"/>
    </source>
</evidence>
<protein>
    <recommendedName>
        <fullName evidence="4">Tetratricopeptide repeat protein</fullName>
    </recommendedName>
</protein>
<dbReference type="SUPFAM" id="SSF48452">
    <property type="entry name" value="TPR-like"/>
    <property type="match status" value="1"/>
</dbReference>